<evidence type="ECO:0000259" key="2">
    <source>
        <dbReference type="SMART" id="SM00331"/>
    </source>
</evidence>
<dbReference type="SUPFAM" id="SSF55785">
    <property type="entry name" value="PYP-like sensor domain (PAS domain)"/>
    <property type="match status" value="1"/>
</dbReference>
<dbReference type="Gene3D" id="3.30.450.40">
    <property type="match status" value="1"/>
</dbReference>
<dbReference type="SMART" id="SM00331">
    <property type="entry name" value="PP2C_SIG"/>
    <property type="match status" value="1"/>
</dbReference>
<evidence type="ECO:0000313" key="4">
    <source>
        <dbReference type="Proteomes" id="UP000254150"/>
    </source>
</evidence>
<proteinExistence type="predicted"/>
<dbReference type="CDD" id="cd00130">
    <property type="entry name" value="PAS"/>
    <property type="match status" value="1"/>
</dbReference>
<gene>
    <name evidence="3" type="ORF">NCTC7807_03239</name>
</gene>
<name>A0A380NZ78_STRGR</name>
<evidence type="ECO:0000313" key="3">
    <source>
        <dbReference type="EMBL" id="SUP57561.1"/>
    </source>
</evidence>
<dbReference type="SUPFAM" id="SSF55781">
    <property type="entry name" value="GAF domain-like"/>
    <property type="match status" value="1"/>
</dbReference>
<dbReference type="InterPro" id="IPR000014">
    <property type="entry name" value="PAS"/>
</dbReference>
<dbReference type="PANTHER" id="PTHR43156:SF2">
    <property type="entry name" value="STAGE II SPORULATION PROTEIN E"/>
    <property type="match status" value="1"/>
</dbReference>
<sequence length="551" mass="59441">MSDSDRLLRRYQALLGAVPQTVWVLSPDGVVTTLVDGGVQEKLWHPAGGGSWTDAIHPKDRDWFEREWRRGARLRTPVDAIVRLRVEGDPSRHRHVRVVAAPVQEPGGRLEWVGSVADAEEHWRTRTREKLLARMAPVPAARDLSEAFMTTAAAVVPELADAVAIFLVPHEKETDFWSTGSASAASSIERVDLAPGLPSLAPLEPDFLLGPVARRAMREQRARLLTFPSGRPPETGISPASSRWLREAGATSVALLPVVVAGRTVALATTATCRGNPPADEGDLGLLQDVFQQMSGPLRRTMELQSARDTALTLQQSFLAAPPLVDGLVSTALYHPADSDAEVGGDWYDAVKLSDGALALTIGDIAGHDVDAATTMGRVNSMLRALAYDSGPAVSPALTLDRLDRVVQALDSPSMITAVHAILRRETEHLWRVTLSNAGHPPPLLIPAGQPARYLHNPAGADPPLCVADGLPRSDQETELREGDVMVFYTDGLVETPGTDIGHNLRRLRERTDELAGRGASLPALVRGLLPPVQNRLDDIAVIALQARADR</sequence>
<dbReference type="GO" id="GO:0016791">
    <property type="term" value="F:phosphatase activity"/>
    <property type="evidence" value="ECO:0007669"/>
    <property type="project" value="TreeGrafter"/>
</dbReference>
<dbReference type="EMBL" id="UHID01000006">
    <property type="protein sequence ID" value="SUP57561.1"/>
    <property type="molecule type" value="Genomic_DNA"/>
</dbReference>
<dbReference type="Proteomes" id="UP000254150">
    <property type="component" value="Unassembled WGS sequence"/>
</dbReference>
<dbReference type="InterPro" id="IPR035965">
    <property type="entry name" value="PAS-like_dom_sf"/>
</dbReference>
<dbReference type="InterPro" id="IPR052016">
    <property type="entry name" value="Bact_Sigma-Reg"/>
</dbReference>
<dbReference type="InterPro" id="IPR029016">
    <property type="entry name" value="GAF-like_dom_sf"/>
</dbReference>
<dbReference type="Pfam" id="PF07228">
    <property type="entry name" value="SpoIIE"/>
    <property type="match status" value="1"/>
</dbReference>
<dbReference type="Gene3D" id="3.60.40.10">
    <property type="entry name" value="PPM-type phosphatase domain"/>
    <property type="match status" value="1"/>
</dbReference>
<keyword evidence="1" id="KW-0378">Hydrolase</keyword>
<dbReference type="Gene3D" id="3.30.450.20">
    <property type="entry name" value="PAS domain"/>
    <property type="match status" value="1"/>
</dbReference>
<dbReference type="RefSeq" id="WP_100455401.1">
    <property type="nucleotide sequence ID" value="NZ_UHID01000006.1"/>
</dbReference>
<dbReference type="GeneID" id="95072253"/>
<evidence type="ECO:0000256" key="1">
    <source>
        <dbReference type="ARBA" id="ARBA00022801"/>
    </source>
</evidence>
<feature type="domain" description="PPM-type phosphatase" evidence="2">
    <location>
        <begin position="328"/>
        <end position="547"/>
    </location>
</feature>
<dbReference type="InterPro" id="IPR036457">
    <property type="entry name" value="PPM-type-like_dom_sf"/>
</dbReference>
<dbReference type="InterPro" id="IPR001932">
    <property type="entry name" value="PPM-type_phosphatase-like_dom"/>
</dbReference>
<reference evidence="3 4" key="1">
    <citation type="submission" date="2018-06" db="EMBL/GenBank/DDBJ databases">
        <authorList>
            <consortium name="Pathogen Informatics"/>
            <person name="Doyle S."/>
        </authorList>
    </citation>
    <scope>NUCLEOTIDE SEQUENCE [LARGE SCALE GENOMIC DNA]</scope>
    <source>
        <strain evidence="3 4">NCTC7807</strain>
    </source>
</reference>
<dbReference type="PANTHER" id="PTHR43156">
    <property type="entry name" value="STAGE II SPORULATION PROTEIN E-RELATED"/>
    <property type="match status" value="1"/>
</dbReference>
<organism evidence="3 4">
    <name type="scientific">Streptomyces griseus</name>
    <dbReference type="NCBI Taxonomy" id="1911"/>
    <lineage>
        <taxon>Bacteria</taxon>
        <taxon>Bacillati</taxon>
        <taxon>Actinomycetota</taxon>
        <taxon>Actinomycetes</taxon>
        <taxon>Kitasatosporales</taxon>
        <taxon>Streptomycetaceae</taxon>
        <taxon>Streptomyces</taxon>
    </lineage>
</organism>
<dbReference type="AlphaFoldDB" id="A0A380NZ78"/>
<protein>
    <submittedName>
        <fullName evidence="3">PAS/PAC sensor protein</fullName>
    </submittedName>
</protein>
<accession>A0A380NZ78</accession>